<dbReference type="GO" id="GO:0005509">
    <property type="term" value="F:calcium ion binding"/>
    <property type="evidence" value="ECO:0007669"/>
    <property type="project" value="UniProtKB-UniRule"/>
</dbReference>
<evidence type="ECO:0000256" key="1">
    <source>
        <dbReference type="ARBA" id="ARBA00022889"/>
    </source>
</evidence>
<dbReference type="Gene3D" id="2.60.40.60">
    <property type="entry name" value="Cadherins"/>
    <property type="match status" value="1"/>
</dbReference>
<gene>
    <name evidence="4" type="primary">ORF219681</name>
</gene>
<proteinExistence type="predicted"/>
<sequence>ATRTETANKDSSLGTSLQYSILTSGNPHSQYFGVDVSSGVVSIKRSIDREQVCSFKEECYLNFEVAARSVYG</sequence>
<dbReference type="AlphaFoldDB" id="A0A0B7C0R9"/>
<feature type="domain" description="Cadherin" evidence="3">
    <location>
        <begin position="8"/>
        <end position="60"/>
    </location>
</feature>
<dbReference type="SUPFAM" id="SSF49313">
    <property type="entry name" value="Cadherin-like"/>
    <property type="match status" value="1"/>
</dbReference>
<dbReference type="GO" id="GO:0007156">
    <property type="term" value="P:homophilic cell adhesion via plasma membrane adhesion molecules"/>
    <property type="evidence" value="ECO:0007669"/>
    <property type="project" value="InterPro"/>
</dbReference>
<feature type="non-terminal residue" evidence="4">
    <location>
        <position position="1"/>
    </location>
</feature>
<dbReference type="PROSITE" id="PS50268">
    <property type="entry name" value="CADHERIN_2"/>
    <property type="match status" value="1"/>
</dbReference>
<keyword evidence="2" id="KW-0106">Calcium</keyword>
<name>A0A0B7C0R9_9EUPU</name>
<evidence type="ECO:0000256" key="2">
    <source>
        <dbReference type="PROSITE-ProRule" id="PRU00043"/>
    </source>
</evidence>
<evidence type="ECO:0000259" key="3">
    <source>
        <dbReference type="PROSITE" id="PS50268"/>
    </source>
</evidence>
<protein>
    <recommendedName>
        <fullName evidence="3">Cadherin domain-containing protein</fullName>
    </recommendedName>
</protein>
<dbReference type="CDD" id="cd11304">
    <property type="entry name" value="Cadherin_repeat"/>
    <property type="match status" value="1"/>
</dbReference>
<dbReference type="GO" id="GO:0016020">
    <property type="term" value="C:membrane"/>
    <property type="evidence" value="ECO:0007669"/>
    <property type="project" value="InterPro"/>
</dbReference>
<dbReference type="InterPro" id="IPR002126">
    <property type="entry name" value="Cadherin-like_dom"/>
</dbReference>
<reference evidence="4" key="1">
    <citation type="submission" date="2014-12" db="EMBL/GenBank/DDBJ databases">
        <title>Insight into the proteome of Arion vulgaris.</title>
        <authorList>
            <person name="Aradska J."/>
            <person name="Bulat T."/>
            <person name="Smidak R."/>
            <person name="Sarate P."/>
            <person name="Gangsoo J."/>
            <person name="Sialana F."/>
            <person name="Bilban M."/>
            <person name="Lubec G."/>
        </authorList>
    </citation>
    <scope>NUCLEOTIDE SEQUENCE</scope>
    <source>
        <tissue evidence="4">Skin</tissue>
    </source>
</reference>
<dbReference type="Pfam" id="PF08266">
    <property type="entry name" value="Cadherin_2"/>
    <property type="match status" value="1"/>
</dbReference>
<feature type="non-terminal residue" evidence="4">
    <location>
        <position position="72"/>
    </location>
</feature>
<dbReference type="InterPro" id="IPR013164">
    <property type="entry name" value="Cadherin_N"/>
</dbReference>
<dbReference type="InterPro" id="IPR015919">
    <property type="entry name" value="Cadherin-like_sf"/>
</dbReference>
<evidence type="ECO:0000313" key="4">
    <source>
        <dbReference type="EMBL" id="CEK98818.1"/>
    </source>
</evidence>
<accession>A0A0B7C0R9</accession>
<organism evidence="4">
    <name type="scientific">Arion vulgaris</name>
    <dbReference type="NCBI Taxonomy" id="1028688"/>
    <lineage>
        <taxon>Eukaryota</taxon>
        <taxon>Metazoa</taxon>
        <taxon>Spiralia</taxon>
        <taxon>Lophotrochozoa</taxon>
        <taxon>Mollusca</taxon>
        <taxon>Gastropoda</taxon>
        <taxon>Heterobranchia</taxon>
        <taxon>Euthyneura</taxon>
        <taxon>Panpulmonata</taxon>
        <taxon>Eupulmonata</taxon>
        <taxon>Stylommatophora</taxon>
        <taxon>Helicina</taxon>
        <taxon>Arionoidea</taxon>
        <taxon>Arionidae</taxon>
        <taxon>Arion</taxon>
    </lineage>
</organism>
<dbReference type="EMBL" id="HACG01051947">
    <property type="protein sequence ID" value="CEK98818.1"/>
    <property type="molecule type" value="Transcribed_RNA"/>
</dbReference>
<keyword evidence="1" id="KW-0130">Cell adhesion</keyword>